<accession>A0A2A2SHW8</accession>
<sequence>MRGRARHHRHRGRDRQRRVQRDRQARARPSDHLGEADLTGRTRMGVKRPSTDPGDLYYRDRLAAVAPFDPVAFARTFEHRRARIGGVNLHYVIGGTGPVILFGHGWPASWYEWRKVMPMLADRFTCVAFDMPGIGDSSAPPAFDKVTVGDIIRDFVRDELDERELFVVGHDVSGPPLAAMAAYNPGLVKRLLFTETSLLDEEMGPILLAHLNEIWHFPVNAARLSPSFASGREDQFIPQFFTDWVYNVGAIGPEDVAEYIRVNKRPGALECGASYYNARPTPADGGGELPAASLSMPLLFIGAELGFGGHLGGDERLAFRTIEKYATQARYEVVDRCSHWVSEDRPVFLAERIASFFGEA</sequence>
<evidence type="ECO:0000256" key="2">
    <source>
        <dbReference type="SAM" id="MobiDB-lite"/>
    </source>
</evidence>
<dbReference type="SUPFAM" id="SSF53474">
    <property type="entry name" value="alpha/beta-Hydrolases"/>
    <property type="match status" value="1"/>
</dbReference>
<proteinExistence type="predicted"/>
<dbReference type="InterPro" id="IPR000073">
    <property type="entry name" value="AB_hydrolase_1"/>
</dbReference>
<dbReference type="Pfam" id="PF00561">
    <property type="entry name" value="Abhydrolase_1"/>
    <property type="match status" value="1"/>
</dbReference>
<dbReference type="Gene3D" id="3.40.50.1820">
    <property type="entry name" value="alpha/beta hydrolase"/>
    <property type="match status" value="1"/>
</dbReference>
<feature type="compositionally biased region" description="Basic and acidic residues" evidence="2">
    <location>
        <begin position="17"/>
        <end position="40"/>
    </location>
</feature>
<feature type="domain" description="AB hydrolase-1" evidence="3">
    <location>
        <begin position="98"/>
        <end position="205"/>
    </location>
</feature>
<dbReference type="InterPro" id="IPR029058">
    <property type="entry name" value="AB_hydrolase_fold"/>
</dbReference>
<dbReference type="InterPro" id="IPR000639">
    <property type="entry name" value="Epox_hydrolase-like"/>
</dbReference>
<organism evidence="4 5">
    <name type="scientific">Sphingomonas lenta</name>
    <dbReference type="NCBI Taxonomy" id="1141887"/>
    <lineage>
        <taxon>Bacteria</taxon>
        <taxon>Pseudomonadati</taxon>
        <taxon>Pseudomonadota</taxon>
        <taxon>Alphaproteobacteria</taxon>
        <taxon>Sphingomonadales</taxon>
        <taxon>Sphingomonadaceae</taxon>
        <taxon>Sphingomonas</taxon>
    </lineage>
</organism>
<feature type="region of interest" description="Disordered" evidence="2">
    <location>
        <begin position="1"/>
        <end position="52"/>
    </location>
</feature>
<dbReference type="PANTHER" id="PTHR43329">
    <property type="entry name" value="EPOXIDE HYDROLASE"/>
    <property type="match status" value="1"/>
</dbReference>
<evidence type="ECO:0000256" key="1">
    <source>
        <dbReference type="ARBA" id="ARBA00022801"/>
    </source>
</evidence>
<dbReference type="PRINTS" id="PR00412">
    <property type="entry name" value="EPOXHYDRLASE"/>
</dbReference>
<protein>
    <recommendedName>
        <fullName evidence="3">AB hydrolase-1 domain-containing protein</fullName>
    </recommendedName>
</protein>
<evidence type="ECO:0000313" key="5">
    <source>
        <dbReference type="Proteomes" id="UP000218151"/>
    </source>
</evidence>
<dbReference type="GO" id="GO:0016787">
    <property type="term" value="F:hydrolase activity"/>
    <property type="evidence" value="ECO:0007669"/>
    <property type="project" value="UniProtKB-KW"/>
</dbReference>
<name>A0A2A2SHW8_9SPHN</name>
<feature type="compositionally biased region" description="Basic residues" evidence="2">
    <location>
        <begin position="1"/>
        <end position="16"/>
    </location>
</feature>
<dbReference type="OrthoDB" id="9812774at2"/>
<dbReference type="Proteomes" id="UP000218151">
    <property type="component" value="Unassembled WGS sequence"/>
</dbReference>
<gene>
    <name evidence="4" type="ORF">CKY28_05505</name>
</gene>
<reference evidence="5" key="1">
    <citation type="submission" date="2017-09" db="EMBL/GenBank/DDBJ databases">
        <authorList>
            <person name="Feng G."/>
            <person name="Zhu H."/>
        </authorList>
    </citation>
    <scope>NUCLEOTIDE SEQUENCE [LARGE SCALE GENOMIC DNA]</scope>
    <source>
        <strain evidence="5">1PNM-20</strain>
    </source>
</reference>
<evidence type="ECO:0000259" key="3">
    <source>
        <dbReference type="Pfam" id="PF00561"/>
    </source>
</evidence>
<dbReference type="AlphaFoldDB" id="A0A2A2SHW8"/>
<dbReference type="EMBL" id="NSLI01000002">
    <property type="protein sequence ID" value="PAX08815.1"/>
    <property type="molecule type" value="Genomic_DNA"/>
</dbReference>
<keyword evidence="1" id="KW-0378">Hydrolase</keyword>
<keyword evidence="5" id="KW-1185">Reference proteome</keyword>
<comment type="caution">
    <text evidence="4">The sequence shown here is derived from an EMBL/GenBank/DDBJ whole genome shotgun (WGS) entry which is preliminary data.</text>
</comment>
<evidence type="ECO:0000313" key="4">
    <source>
        <dbReference type="EMBL" id="PAX08815.1"/>
    </source>
</evidence>